<dbReference type="NCBIfam" id="TIGR01133">
    <property type="entry name" value="murG"/>
    <property type="match status" value="1"/>
</dbReference>
<dbReference type="RefSeq" id="XP_010268482.1">
    <property type="nucleotide sequence ID" value="XM_010270180.2"/>
</dbReference>
<dbReference type="GO" id="GO:0051301">
    <property type="term" value="P:cell division"/>
    <property type="evidence" value="ECO:0007669"/>
    <property type="project" value="UniProtKB-KW"/>
</dbReference>
<dbReference type="FunCoup" id="A0A1U8AZC0">
    <property type="interactions" value="41"/>
</dbReference>
<keyword evidence="2" id="KW-0132">Cell division</keyword>
<dbReference type="KEGG" id="nnu:104605180"/>
<dbReference type="GeneID" id="104605180"/>
<evidence type="ECO:0000256" key="8">
    <source>
        <dbReference type="ARBA" id="ARBA00023306"/>
    </source>
</evidence>
<evidence type="ECO:0000313" key="11">
    <source>
        <dbReference type="RefSeq" id="XP_010268482.1"/>
    </source>
</evidence>
<keyword evidence="1" id="KW-1003">Cell membrane</keyword>
<dbReference type="Pfam" id="PF03033">
    <property type="entry name" value="Glyco_transf_28"/>
    <property type="match status" value="1"/>
</dbReference>
<keyword evidence="3" id="KW-0328">Glycosyltransferase</keyword>
<dbReference type="HAMAP" id="MF_00033">
    <property type="entry name" value="MurG"/>
    <property type="match status" value="1"/>
</dbReference>
<dbReference type="GO" id="GO:0008360">
    <property type="term" value="P:regulation of cell shape"/>
    <property type="evidence" value="ECO:0007669"/>
    <property type="project" value="UniProtKB-KW"/>
</dbReference>
<dbReference type="GO" id="GO:0005975">
    <property type="term" value="P:carbohydrate metabolic process"/>
    <property type="evidence" value="ECO:0007669"/>
    <property type="project" value="InterPro"/>
</dbReference>
<evidence type="ECO:0000256" key="9">
    <source>
        <dbReference type="ARBA" id="ARBA00023316"/>
    </source>
</evidence>
<keyword evidence="7" id="KW-0472">Membrane</keyword>
<name>A0A1U8AZC0_NELNU</name>
<dbReference type="OrthoDB" id="20273at2759"/>
<dbReference type="InterPro" id="IPR007235">
    <property type="entry name" value="Glyco_trans_28_C"/>
</dbReference>
<sequence>MASLTLSPSPCFSNSHNYHSLQFPPLKASAKPRNLKLFCCLALDRTDENRSPPSQTNDDLRIMFAAGGTGGHIYPAVAIADEVKSINPRIRVLFVGTQNGMESTVIPSARYDFVTIPAVPLARPFFSPVNVLLPYRLIKAMLESRKVLRDFDPQIVVGTGGYVSFPVCLTAALQGLKVVIQEQNSMPGIANRVLSRFADLIFVVFNSSLVYFPKDKCVVCGNPVRSSLRRYVSKAVARTHFFPKAAKTWDPEAKVILVLGGSFGANAINIAILNLYYQMLAENDNIFIIWQTGVETFNEMDSLVKNHPRLLLRPFLHKMDWAYAAADLVVSRAGAMTCSEIVATGKPSILIPSPNVAEGHQTKNAFIMADLAGSKVITEDELDSTTLRIAIEEILGNASQMVEMSEKAMKIARPEAAVEIAQRILSLVKLSRA</sequence>
<dbReference type="AlphaFoldDB" id="A0A1U8AZC0"/>
<keyword evidence="10" id="KW-1185">Reference proteome</keyword>
<evidence type="ECO:0000256" key="2">
    <source>
        <dbReference type="ARBA" id="ARBA00022618"/>
    </source>
</evidence>
<dbReference type="Pfam" id="PF04101">
    <property type="entry name" value="Glyco_tran_28_C"/>
    <property type="match status" value="1"/>
</dbReference>
<dbReference type="InterPro" id="IPR006009">
    <property type="entry name" value="GlcNAc_MurG"/>
</dbReference>
<evidence type="ECO:0000256" key="4">
    <source>
        <dbReference type="ARBA" id="ARBA00022679"/>
    </source>
</evidence>
<evidence type="ECO:0000256" key="3">
    <source>
        <dbReference type="ARBA" id="ARBA00022676"/>
    </source>
</evidence>
<gene>
    <name evidence="11" type="primary">LOC104605180</name>
</gene>
<evidence type="ECO:0000313" key="10">
    <source>
        <dbReference type="Proteomes" id="UP000189703"/>
    </source>
</evidence>
<dbReference type="PANTHER" id="PTHR21015:SF22">
    <property type="entry name" value="GLYCOSYLTRANSFERASE"/>
    <property type="match status" value="1"/>
</dbReference>
<evidence type="ECO:0000256" key="5">
    <source>
        <dbReference type="ARBA" id="ARBA00022960"/>
    </source>
</evidence>
<keyword evidence="6" id="KW-0573">Peptidoglycan synthesis</keyword>
<dbReference type="GO" id="GO:0050511">
    <property type="term" value="F:undecaprenyldiphospho-muramoylpentapeptide beta-N-acetylglucosaminyltransferase activity"/>
    <property type="evidence" value="ECO:0007669"/>
    <property type="project" value="InterPro"/>
</dbReference>
<keyword evidence="5" id="KW-0133">Cell shape</keyword>
<dbReference type="CDD" id="cd03785">
    <property type="entry name" value="GT28_MurG"/>
    <property type="match status" value="1"/>
</dbReference>
<dbReference type="SUPFAM" id="SSF53756">
    <property type="entry name" value="UDP-Glycosyltransferase/glycogen phosphorylase"/>
    <property type="match status" value="1"/>
</dbReference>
<dbReference type="STRING" id="4432.A0A1U8AZC0"/>
<dbReference type="eggNOG" id="ENOG502QT0H">
    <property type="taxonomic scope" value="Eukaryota"/>
</dbReference>
<dbReference type="PANTHER" id="PTHR21015">
    <property type="entry name" value="UDP-N-ACETYLGLUCOSAMINE--N-ACETYLMURAMYL-(PENTAPEPTIDE) PYROPHOSPHORYL-UNDECAPRENOL N-ACETYLGLUCOSAMINE TRANSFERASE 1"/>
    <property type="match status" value="1"/>
</dbReference>
<dbReference type="GO" id="GO:0016757">
    <property type="term" value="F:glycosyltransferase activity"/>
    <property type="evidence" value="ECO:0000318"/>
    <property type="project" value="GO_Central"/>
</dbReference>
<proteinExistence type="inferred from homology"/>
<keyword evidence="9" id="KW-0961">Cell wall biogenesis/degradation</keyword>
<evidence type="ECO:0000256" key="1">
    <source>
        <dbReference type="ARBA" id="ARBA00022475"/>
    </source>
</evidence>
<evidence type="ECO:0000256" key="7">
    <source>
        <dbReference type="ARBA" id="ARBA00023136"/>
    </source>
</evidence>
<evidence type="ECO:0000256" key="6">
    <source>
        <dbReference type="ARBA" id="ARBA00022984"/>
    </source>
</evidence>
<reference evidence="11" key="1">
    <citation type="submission" date="2025-08" db="UniProtKB">
        <authorList>
            <consortium name="RefSeq"/>
        </authorList>
    </citation>
    <scope>IDENTIFICATION</scope>
</reference>
<protein>
    <submittedName>
        <fullName evidence="11">Uncharacterized protein LOC104605180</fullName>
    </submittedName>
</protein>
<keyword evidence="4" id="KW-0808">Transferase</keyword>
<dbReference type="OMA" id="AADMMLC"/>
<dbReference type="GO" id="GO:0071555">
    <property type="term" value="P:cell wall organization"/>
    <property type="evidence" value="ECO:0007669"/>
    <property type="project" value="UniProtKB-KW"/>
</dbReference>
<dbReference type="Gene3D" id="3.40.50.2000">
    <property type="entry name" value="Glycogen Phosphorylase B"/>
    <property type="match status" value="2"/>
</dbReference>
<accession>A0A1U8AZC0</accession>
<keyword evidence="8" id="KW-0131">Cell cycle</keyword>
<organism evidence="10 11">
    <name type="scientific">Nelumbo nucifera</name>
    <name type="common">Sacred lotus</name>
    <dbReference type="NCBI Taxonomy" id="4432"/>
    <lineage>
        <taxon>Eukaryota</taxon>
        <taxon>Viridiplantae</taxon>
        <taxon>Streptophyta</taxon>
        <taxon>Embryophyta</taxon>
        <taxon>Tracheophyta</taxon>
        <taxon>Spermatophyta</taxon>
        <taxon>Magnoliopsida</taxon>
        <taxon>Proteales</taxon>
        <taxon>Nelumbonaceae</taxon>
        <taxon>Nelumbo</taxon>
    </lineage>
</organism>
<dbReference type="Proteomes" id="UP000189703">
    <property type="component" value="Unplaced"/>
</dbReference>
<dbReference type="InterPro" id="IPR004276">
    <property type="entry name" value="GlycoTrans_28_N"/>
</dbReference>